<dbReference type="HOGENOM" id="CLU_1345505_0_0_1"/>
<dbReference type="OrthoDB" id="47257at2759"/>
<sequence length="204" mass="22273">MSTRSVETRVGVLEGQLGVGSTFVDSLSTTTDIAVTLRMDALEQQYSSLASPSLTSIWDESDKLLQELDPGTALTYQQQIAAPILYRRQEVLACADDLKASLDELSQISNFLLIGQDHQESQTKAQLKEHQVTQAPILVGTIVSKELQSRLSAVEATVANIQNRAEQAAARLDAMLSQYHSAISIASEKLVLADEEIRSKEQSL</sequence>
<dbReference type="GeneID" id="7200996"/>
<dbReference type="RefSeq" id="XP_002180085.1">
    <property type="nucleotide sequence ID" value="XM_002180049.1"/>
</dbReference>
<dbReference type="Proteomes" id="UP000000759">
    <property type="component" value="Chromosome 8"/>
</dbReference>
<gene>
    <name evidence="2" type="ORF">PHATRDRAFT_35734</name>
</gene>
<feature type="coiled-coil region" evidence="1">
    <location>
        <begin position="144"/>
        <end position="178"/>
    </location>
</feature>
<evidence type="ECO:0000313" key="3">
    <source>
        <dbReference type="Proteomes" id="UP000000759"/>
    </source>
</evidence>
<protein>
    <submittedName>
        <fullName evidence="2">Uncharacterized protein</fullName>
    </submittedName>
</protein>
<organism evidence="2 3">
    <name type="scientific">Phaeodactylum tricornutum (strain CCAP 1055/1)</name>
    <dbReference type="NCBI Taxonomy" id="556484"/>
    <lineage>
        <taxon>Eukaryota</taxon>
        <taxon>Sar</taxon>
        <taxon>Stramenopiles</taxon>
        <taxon>Ochrophyta</taxon>
        <taxon>Bacillariophyta</taxon>
        <taxon>Bacillariophyceae</taxon>
        <taxon>Bacillariophycidae</taxon>
        <taxon>Naviculales</taxon>
        <taxon>Phaeodactylaceae</taxon>
        <taxon>Phaeodactylum</taxon>
    </lineage>
</organism>
<dbReference type="InParanoid" id="B7FZ41"/>
<dbReference type="AlphaFoldDB" id="B7FZ41"/>
<keyword evidence="3" id="KW-1185">Reference proteome</keyword>
<reference evidence="3" key="2">
    <citation type="submission" date="2008-08" db="EMBL/GenBank/DDBJ databases">
        <authorList>
            <consortium name="Diatom Consortium"/>
            <person name="Grigoriev I."/>
            <person name="Grimwood J."/>
            <person name="Kuo A."/>
            <person name="Otillar R.P."/>
            <person name="Salamov A."/>
            <person name="Detter J.C."/>
            <person name="Lindquist E."/>
            <person name="Shapiro H."/>
            <person name="Lucas S."/>
            <person name="Glavina del Rio T."/>
            <person name="Pitluck S."/>
            <person name="Rokhsar D."/>
            <person name="Bowler C."/>
        </authorList>
    </citation>
    <scope>GENOME REANNOTATION</scope>
    <source>
        <strain evidence="3">CCAP 1055/1</strain>
    </source>
</reference>
<dbReference type="EMBL" id="CM000611">
    <property type="protein sequence ID" value="EEC48276.1"/>
    <property type="molecule type" value="Genomic_DNA"/>
</dbReference>
<proteinExistence type="predicted"/>
<accession>B7FZ41</accession>
<dbReference type="PaxDb" id="2850-Phatr35734"/>
<evidence type="ECO:0000256" key="1">
    <source>
        <dbReference type="SAM" id="Coils"/>
    </source>
</evidence>
<evidence type="ECO:0000313" key="2">
    <source>
        <dbReference type="EMBL" id="EEC48276.1"/>
    </source>
</evidence>
<keyword evidence="1" id="KW-0175">Coiled coil</keyword>
<dbReference type="KEGG" id="pti:PHATRDRAFT_35734"/>
<reference evidence="2 3" key="1">
    <citation type="journal article" date="2008" name="Nature">
        <title>The Phaeodactylum genome reveals the evolutionary history of diatom genomes.</title>
        <authorList>
            <person name="Bowler C."/>
            <person name="Allen A.E."/>
            <person name="Badger J.H."/>
            <person name="Grimwood J."/>
            <person name="Jabbari K."/>
            <person name="Kuo A."/>
            <person name="Maheswari U."/>
            <person name="Martens C."/>
            <person name="Maumus F."/>
            <person name="Otillar R.P."/>
            <person name="Rayko E."/>
            <person name="Salamov A."/>
            <person name="Vandepoele K."/>
            <person name="Beszteri B."/>
            <person name="Gruber A."/>
            <person name="Heijde M."/>
            <person name="Katinka M."/>
            <person name="Mock T."/>
            <person name="Valentin K."/>
            <person name="Verret F."/>
            <person name="Berges J.A."/>
            <person name="Brownlee C."/>
            <person name="Cadoret J.P."/>
            <person name="Chiovitti A."/>
            <person name="Choi C.J."/>
            <person name="Coesel S."/>
            <person name="De Martino A."/>
            <person name="Detter J.C."/>
            <person name="Durkin C."/>
            <person name="Falciatore A."/>
            <person name="Fournet J."/>
            <person name="Haruta M."/>
            <person name="Huysman M.J."/>
            <person name="Jenkins B.D."/>
            <person name="Jiroutova K."/>
            <person name="Jorgensen R.E."/>
            <person name="Joubert Y."/>
            <person name="Kaplan A."/>
            <person name="Kroger N."/>
            <person name="Kroth P.G."/>
            <person name="La Roche J."/>
            <person name="Lindquist E."/>
            <person name="Lommer M."/>
            <person name="Martin-Jezequel V."/>
            <person name="Lopez P.J."/>
            <person name="Lucas S."/>
            <person name="Mangogna M."/>
            <person name="McGinnis K."/>
            <person name="Medlin L.K."/>
            <person name="Montsant A."/>
            <person name="Oudot-Le Secq M.P."/>
            <person name="Napoli C."/>
            <person name="Obornik M."/>
            <person name="Parker M.S."/>
            <person name="Petit J.L."/>
            <person name="Porcel B.M."/>
            <person name="Poulsen N."/>
            <person name="Robison M."/>
            <person name="Rychlewski L."/>
            <person name="Rynearson T.A."/>
            <person name="Schmutz J."/>
            <person name="Shapiro H."/>
            <person name="Siaut M."/>
            <person name="Stanley M."/>
            <person name="Sussman M.R."/>
            <person name="Taylor A.R."/>
            <person name="Vardi A."/>
            <person name="von Dassow P."/>
            <person name="Vyverman W."/>
            <person name="Willis A."/>
            <person name="Wyrwicz L.S."/>
            <person name="Rokhsar D.S."/>
            <person name="Weissenbach J."/>
            <person name="Armbrust E.V."/>
            <person name="Green B.R."/>
            <person name="Van de Peer Y."/>
            <person name="Grigoriev I.V."/>
        </authorList>
    </citation>
    <scope>NUCLEOTIDE SEQUENCE [LARGE SCALE GENOMIC DNA]</scope>
    <source>
        <strain evidence="2 3">CCAP 1055/1</strain>
    </source>
</reference>
<name>B7FZ41_PHATC</name>